<gene>
    <name evidence="4" type="primary">lanL</name>
    <name evidence="4" type="ORF">R1Y80_21170</name>
</gene>
<dbReference type="Gene3D" id="1.10.510.10">
    <property type="entry name" value="Transferase(Phosphotransferase) domain 1"/>
    <property type="match status" value="1"/>
</dbReference>
<dbReference type="NCBIfam" id="NF038150">
    <property type="entry name" value="lanthi_synth_IV"/>
    <property type="match status" value="1"/>
</dbReference>
<dbReference type="Pfam" id="PF25816">
    <property type="entry name" value="RamC_N"/>
    <property type="match status" value="1"/>
</dbReference>
<feature type="compositionally biased region" description="Pro residues" evidence="2">
    <location>
        <begin position="200"/>
        <end position="211"/>
    </location>
</feature>
<feature type="binding site" evidence="1">
    <location>
        <position position="833"/>
    </location>
    <ligand>
        <name>Zn(2+)</name>
        <dbReference type="ChEBI" id="CHEBI:29105"/>
    </ligand>
</feature>
<name>A0AAU8KHX7_9ACTN</name>
<protein>
    <submittedName>
        <fullName evidence="4">Class IV lanthionine synthetase LanL</fullName>
    </submittedName>
</protein>
<dbReference type="InterPro" id="IPR011009">
    <property type="entry name" value="Kinase-like_dom_sf"/>
</dbReference>
<reference evidence="4" key="1">
    <citation type="submission" date="2023-10" db="EMBL/GenBank/DDBJ databases">
        <title>Complete genome sequence of Streptomyces sp. JL1001.</title>
        <authorList>
            <person name="Jiang L."/>
        </authorList>
    </citation>
    <scope>NUCLEOTIDE SEQUENCE</scope>
    <source>
        <strain evidence="4">JL1001</strain>
    </source>
</reference>
<sequence length="980" mass="103650">MSTDRDEHDSGSFFALDTGLLPGIVGGVLHRRGVTGWAVEQGEFWCSVRPRGHRSGEQGWKLHLSATPLSAALVLAVAADVLIEERVSFKFAGALDRVALLTGGRADRGGGGKFITVYPDDPELFRRLARRLHTATLGLRGPRILSDQPYAPGSLVHYRYGVFGGVRTTTNDGDTDVRLRNPAGGLEKDRRQAWVTTPAWAPPPFPEPTSPPEATSSPTRAQTGPLEQTEPRAQTGPLEQAGPRKPTRTPGRKSVRLNDRYVVAKAIRHAFKGGVYLATDETTGRQVVVKEARAHVGVRMDGTDLQDTLRHEAEMLEALAPLGRTPAAIELFAQGGNLFLAQEFVPGRTLRDRLVERPVRDLAEFLHLGRQIVDIVAGVHGTGRVLRDLSPNNLMVTPEGRVRLIDVEYLAPEGVPVRRGYTPGYVGPEVSSLRDYDFTAPTYAGDLYGLGAVLLHLATGVDMLLVPDDRPVGDRTEALIARAIADRPWAAPLLPLLLALCAPLPEGRGELSRVRRVLAELPGTGHRPTGGTGQRPTGGTGQRPTGGTGVTGPGASGGSGVAALSDEERERLIADGLTYLLRTRPGSGGHLWDVSSFGATTDPLNVQYGSAGVLAVLTRAAAAGAGPDVRHGVAELTEWTRRRLADLPTGRTPDGTLLPGLHFGRSGTAWALLDAALLLGDEDVAAEASALARAVPVDWPNRDICHGAAGAGMTQLHFWRTTGDPAFRDRAVACAGAIVAAAEDHPSGVIWPVPAAFDSNLAGARHYGFAHGIAGIGAFLLAAGAAADHAGLLQVARTAGDTLVRLARVEDGRAVWPAGDRDADGPVGQTHWCSGSSGIGTFLVRLWARTGDERYREAAVGAAAGVRDAMWLSSPAACHGLAGNAEFLLDMSAALGDPRYREQAGELAACIHTRAVRRDGLLVVPDESLEAVTGGYQTGAAGTVGMLLRLRDGGPRLWMPDTPDLFAPAGRNPRTAVGAR</sequence>
<dbReference type="GO" id="GO:0004672">
    <property type="term" value="F:protein kinase activity"/>
    <property type="evidence" value="ECO:0007669"/>
    <property type="project" value="InterPro"/>
</dbReference>
<dbReference type="PROSITE" id="PS50011">
    <property type="entry name" value="PROTEIN_KINASE_DOM"/>
    <property type="match status" value="1"/>
</dbReference>
<dbReference type="GO" id="GO:0005524">
    <property type="term" value="F:ATP binding"/>
    <property type="evidence" value="ECO:0007669"/>
    <property type="project" value="InterPro"/>
</dbReference>
<feature type="region of interest" description="Disordered" evidence="2">
    <location>
        <begin position="521"/>
        <end position="562"/>
    </location>
</feature>
<dbReference type="Gene3D" id="3.30.200.20">
    <property type="entry name" value="Phosphorylase Kinase, domain 1"/>
    <property type="match status" value="1"/>
</dbReference>
<feature type="binding site" evidence="1">
    <location>
        <position position="878"/>
    </location>
    <ligand>
        <name>Zn(2+)</name>
        <dbReference type="ChEBI" id="CHEBI:29105"/>
    </ligand>
</feature>
<feature type="domain" description="Protein kinase" evidence="3">
    <location>
        <begin position="261"/>
        <end position="521"/>
    </location>
</feature>
<dbReference type="PANTHER" id="PTHR12736">
    <property type="entry name" value="LANC-LIKE PROTEIN"/>
    <property type="match status" value="1"/>
</dbReference>
<dbReference type="GO" id="GO:0005886">
    <property type="term" value="C:plasma membrane"/>
    <property type="evidence" value="ECO:0007669"/>
    <property type="project" value="TreeGrafter"/>
</dbReference>
<dbReference type="Pfam" id="PF05147">
    <property type="entry name" value="LANC_like"/>
    <property type="match status" value="1"/>
</dbReference>
<dbReference type="Pfam" id="PF00069">
    <property type="entry name" value="Pkinase"/>
    <property type="match status" value="1"/>
</dbReference>
<dbReference type="GO" id="GO:0046872">
    <property type="term" value="F:metal ion binding"/>
    <property type="evidence" value="ECO:0007669"/>
    <property type="project" value="UniProtKB-KW"/>
</dbReference>
<dbReference type="CDD" id="cd04791">
    <property type="entry name" value="LanC_SerThrkinase"/>
    <property type="match status" value="1"/>
</dbReference>
<dbReference type="EMBL" id="CP136798">
    <property type="protein sequence ID" value="XCN15987.1"/>
    <property type="molecule type" value="Genomic_DNA"/>
</dbReference>
<dbReference type="InterPro" id="IPR007822">
    <property type="entry name" value="LANC-like"/>
</dbReference>
<keyword evidence="1" id="KW-0479">Metal-binding</keyword>
<dbReference type="SUPFAM" id="SSF56112">
    <property type="entry name" value="Protein kinase-like (PK-like)"/>
    <property type="match status" value="1"/>
</dbReference>
<proteinExistence type="predicted"/>
<evidence type="ECO:0000256" key="1">
    <source>
        <dbReference type="PIRSR" id="PIRSR607822-1"/>
    </source>
</evidence>
<dbReference type="GO" id="GO:0031179">
    <property type="term" value="P:peptide modification"/>
    <property type="evidence" value="ECO:0007669"/>
    <property type="project" value="InterPro"/>
</dbReference>
<feature type="compositionally biased region" description="Basic residues" evidence="2">
    <location>
        <begin position="245"/>
        <end position="254"/>
    </location>
</feature>
<dbReference type="AlphaFoldDB" id="A0AAU8KHX7"/>
<dbReference type="RefSeq" id="WP_354597695.1">
    <property type="nucleotide sequence ID" value="NZ_CP136798.1"/>
</dbReference>
<feature type="compositionally biased region" description="Gly residues" evidence="2">
    <location>
        <begin position="528"/>
        <end position="560"/>
    </location>
</feature>
<evidence type="ECO:0000256" key="2">
    <source>
        <dbReference type="SAM" id="MobiDB-lite"/>
    </source>
</evidence>
<dbReference type="InterPro" id="IPR058053">
    <property type="entry name" value="RamC_C"/>
</dbReference>
<feature type="binding site" evidence="1">
    <location>
        <position position="879"/>
    </location>
    <ligand>
        <name>Zn(2+)</name>
        <dbReference type="ChEBI" id="CHEBI:29105"/>
    </ligand>
</feature>
<dbReference type="InterPro" id="IPR057929">
    <property type="entry name" value="RamC_N"/>
</dbReference>
<dbReference type="PRINTS" id="PR01950">
    <property type="entry name" value="LANCSUPER"/>
</dbReference>
<dbReference type="PANTHER" id="PTHR12736:SF7">
    <property type="entry name" value="LANC-LIKE PROTEIN 3"/>
    <property type="match status" value="1"/>
</dbReference>
<dbReference type="SMART" id="SM00220">
    <property type="entry name" value="S_TKc"/>
    <property type="match status" value="1"/>
</dbReference>
<keyword evidence="1" id="KW-0862">Zinc</keyword>
<dbReference type="InterPro" id="IPR000719">
    <property type="entry name" value="Prot_kinase_dom"/>
</dbReference>
<evidence type="ECO:0000259" key="3">
    <source>
        <dbReference type="PROSITE" id="PS50011"/>
    </source>
</evidence>
<dbReference type="SMART" id="SM01260">
    <property type="entry name" value="LANC_like"/>
    <property type="match status" value="1"/>
</dbReference>
<dbReference type="Gene3D" id="1.50.10.20">
    <property type="match status" value="1"/>
</dbReference>
<dbReference type="SUPFAM" id="SSF158745">
    <property type="entry name" value="LanC-like"/>
    <property type="match status" value="1"/>
</dbReference>
<organism evidence="4">
    <name type="scientific">Streptomyces sp. JL1001</name>
    <dbReference type="NCBI Taxonomy" id="3078227"/>
    <lineage>
        <taxon>Bacteria</taxon>
        <taxon>Bacillati</taxon>
        <taxon>Actinomycetota</taxon>
        <taxon>Actinomycetes</taxon>
        <taxon>Kitasatosporales</taxon>
        <taxon>Streptomycetaceae</taxon>
        <taxon>Streptomyces</taxon>
    </lineage>
</organism>
<accession>A0AAU8KHX7</accession>
<evidence type="ECO:0000313" key="4">
    <source>
        <dbReference type="EMBL" id="XCN15987.1"/>
    </source>
</evidence>
<feature type="region of interest" description="Disordered" evidence="2">
    <location>
        <begin position="167"/>
        <end position="254"/>
    </location>
</feature>